<keyword evidence="2" id="KW-1185">Reference proteome</keyword>
<name>A0ABT1SZ09_9SPHI</name>
<proteinExistence type="predicted"/>
<evidence type="ECO:0008006" key="3">
    <source>
        <dbReference type="Google" id="ProtNLM"/>
    </source>
</evidence>
<gene>
    <name evidence="1" type="ORF">NPE20_06445</name>
</gene>
<protein>
    <recommendedName>
        <fullName evidence="3">FimB/Mfa2 family fimbrial subunit</fullName>
    </recommendedName>
</protein>
<evidence type="ECO:0000313" key="1">
    <source>
        <dbReference type="EMBL" id="MCQ6957586.1"/>
    </source>
</evidence>
<dbReference type="RefSeq" id="WP_256537789.1">
    <property type="nucleotide sequence ID" value="NZ_JANHOH010000001.1"/>
</dbReference>
<dbReference type="PROSITE" id="PS51257">
    <property type="entry name" value="PROKAR_LIPOPROTEIN"/>
    <property type="match status" value="1"/>
</dbReference>
<evidence type="ECO:0000313" key="2">
    <source>
        <dbReference type="Proteomes" id="UP001204376"/>
    </source>
</evidence>
<accession>A0ABT1SZ09</accession>
<comment type="caution">
    <text evidence="1">The sequence shown here is derived from an EMBL/GenBank/DDBJ whole genome shotgun (WGS) entry which is preliminary data.</text>
</comment>
<dbReference type="EMBL" id="JANHOH010000001">
    <property type="protein sequence ID" value="MCQ6957586.1"/>
    <property type="molecule type" value="Genomic_DNA"/>
</dbReference>
<reference evidence="1 2" key="1">
    <citation type="submission" date="2022-07" db="EMBL/GenBank/DDBJ databases">
        <title>Mucilaginibacter sp. JC4.</title>
        <authorList>
            <person name="Le V."/>
            <person name="Ko S.-R."/>
            <person name="Ahn C.-Y."/>
            <person name="Oh H.-M."/>
        </authorList>
    </citation>
    <scope>NUCLEOTIDE SEQUENCE [LARGE SCALE GENOMIC DNA]</scope>
    <source>
        <strain evidence="1 2">JC4</strain>
    </source>
</reference>
<dbReference type="Proteomes" id="UP001204376">
    <property type="component" value="Unassembled WGS sequence"/>
</dbReference>
<organism evidence="1 2">
    <name type="scientific">Mucilaginibacter aquariorum</name>
    <dbReference type="NCBI Taxonomy" id="2967225"/>
    <lineage>
        <taxon>Bacteria</taxon>
        <taxon>Pseudomonadati</taxon>
        <taxon>Bacteroidota</taxon>
        <taxon>Sphingobacteriia</taxon>
        <taxon>Sphingobacteriales</taxon>
        <taxon>Sphingobacteriaceae</taxon>
        <taxon>Mucilaginibacter</taxon>
    </lineage>
</organism>
<sequence>MKKILIAIAAISLLAASCKKDVQTGRDKPANNANTGKKYKVTYTLDGFSQTTKPIGLSASARSAKKIKTAAADSLSSAVTQYYYIVYNSAGEEVKRIKRFYDQTPVLYYYHEDGAYYGANTPGLEYRRTTDPFNVITDSLAAGTYTIVVTGSDADLSANNSDSNWADDDHVLYLPLAQARVYQSHALDITPVSQVIYFGKTTITVGSSDSAQGISINRVVGQVEVNIEDAIPANVSSISIASVGNHVAFLFNSETSAESASGEEDEVTYNFITRQVTAADIGTTNFKVAGYIMNTTTPISIVVRAFDSQQNLITFKRIDNVQFSKNKRTILSGHLFTPNTSPQQFTITANQAWDPDVTTIHF</sequence>